<evidence type="ECO:0000259" key="5">
    <source>
        <dbReference type="PROSITE" id="PS50111"/>
    </source>
</evidence>
<evidence type="ECO:0000313" key="7">
    <source>
        <dbReference type="Proteomes" id="UP001595999"/>
    </source>
</evidence>
<dbReference type="Proteomes" id="UP001595999">
    <property type="component" value="Unassembled WGS sequence"/>
</dbReference>
<feature type="transmembrane region" description="Helical" evidence="4">
    <location>
        <begin position="14"/>
        <end position="36"/>
    </location>
</feature>
<dbReference type="PANTHER" id="PTHR43531:SF11">
    <property type="entry name" value="METHYL-ACCEPTING CHEMOTAXIS PROTEIN 3"/>
    <property type="match status" value="1"/>
</dbReference>
<sequence>MSQSKNGMTIAQKLGLGFGLIIVLMLICVSCALYGLEVSNSALRNITTFNNQESRQARLLVSDNQDIRIAYRNVMLAEGPTDISASLQAYQATKQAYMEREKKLADIFRQADNNTPQELELLGRIQNMRPATLALVDKAVDLANQGRQEDAKKIMQNDIAPQMQAFNQQLNALADLEDKLNDQLAADANGSYQQAHWVMIGLSLFAVVISAGLATLITRNLLRTLGGEPHYVSEVMRQVADGKLDTEIRLRPGDQTSLCAAIAATIERLRTIIAEVKSGSEALSSAAQQINSTSQSLSQAASEQAAGIEETSASVEEMSSSISQTNDNARVTESIATKASREAAEGGEAVRRTVDAMRQIADKIGIVDDIAYQTNLLALNAAIEAARAGEHGKGFAVVAAEVRKLAERSQIAAQEISGVAGSSVKLAEQAGQFLEEIVRSSSRTADLVQEIAAASNEQASGVSQINSAIQQLSLTTQQNASASEELASTAEEMNDQAEHLHELMGYFKLSANEDFRPAPRQRTRHESSHFPAPLHAPLAEESDFIRF</sequence>
<gene>
    <name evidence="6" type="ORF">ACFO0R_01015</name>
</gene>
<protein>
    <submittedName>
        <fullName evidence="6">Methyl-accepting chemotaxis protein</fullName>
    </submittedName>
</protein>
<dbReference type="InterPro" id="IPR051310">
    <property type="entry name" value="MCP_chemotaxis"/>
</dbReference>
<dbReference type="EMBL" id="JBHSEK010000001">
    <property type="protein sequence ID" value="MFC4488189.1"/>
    <property type="molecule type" value="Genomic_DNA"/>
</dbReference>
<dbReference type="Pfam" id="PF00015">
    <property type="entry name" value="MCPsignal"/>
    <property type="match status" value="1"/>
</dbReference>
<proteinExistence type="inferred from homology"/>
<dbReference type="InterPro" id="IPR004089">
    <property type="entry name" value="MCPsignal_dom"/>
</dbReference>
<keyword evidence="3" id="KW-0807">Transducer</keyword>
<keyword evidence="4" id="KW-1133">Transmembrane helix</keyword>
<reference evidence="7" key="1">
    <citation type="journal article" date="2019" name="Int. J. Syst. Evol. Microbiol.">
        <title>The Global Catalogue of Microorganisms (GCM) 10K type strain sequencing project: providing services to taxonomists for standard genome sequencing and annotation.</title>
        <authorList>
            <consortium name="The Broad Institute Genomics Platform"/>
            <consortium name="The Broad Institute Genome Sequencing Center for Infectious Disease"/>
            <person name="Wu L."/>
            <person name="Ma J."/>
        </authorList>
    </citation>
    <scope>NUCLEOTIDE SEQUENCE [LARGE SCALE GENOMIC DNA]</scope>
    <source>
        <strain evidence="7">CGMCC 4.7608</strain>
    </source>
</reference>
<evidence type="ECO:0000256" key="1">
    <source>
        <dbReference type="ARBA" id="ARBA00022500"/>
    </source>
</evidence>
<dbReference type="PANTHER" id="PTHR43531">
    <property type="entry name" value="PROTEIN ICFG"/>
    <property type="match status" value="1"/>
</dbReference>
<dbReference type="CDD" id="cd11386">
    <property type="entry name" value="MCP_signal"/>
    <property type="match status" value="1"/>
</dbReference>
<dbReference type="SUPFAM" id="SSF58104">
    <property type="entry name" value="Methyl-accepting chemotaxis protein (MCP) signaling domain"/>
    <property type="match status" value="1"/>
</dbReference>
<dbReference type="Gene3D" id="1.10.287.950">
    <property type="entry name" value="Methyl-accepting chemotaxis protein"/>
    <property type="match status" value="1"/>
</dbReference>
<evidence type="ECO:0000313" key="6">
    <source>
        <dbReference type="EMBL" id="MFC4488189.1"/>
    </source>
</evidence>
<evidence type="ECO:0000256" key="4">
    <source>
        <dbReference type="SAM" id="Phobius"/>
    </source>
</evidence>
<dbReference type="CDD" id="cd19411">
    <property type="entry name" value="MCP2201-like_sensor"/>
    <property type="match status" value="1"/>
</dbReference>
<dbReference type="SMART" id="SM00283">
    <property type="entry name" value="MA"/>
    <property type="match status" value="1"/>
</dbReference>
<dbReference type="InterPro" id="IPR047347">
    <property type="entry name" value="YvaQ-like_sensor"/>
</dbReference>
<feature type="domain" description="Methyl-accepting transducer" evidence="5">
    <location>
        <begin position="279"/>
        <end position="494"/>
    </location>
</feature>
<keyword evidence="1" id="KW-0145">Chemotaxis</keyword>
<keyword evidence="4" id="KW-0472">Membrane</keyword>
<feature type="transmembrane region" description="Helical" evidence="4">
    <location>
        <begin position="197"/>
        <end position="217"/>
    </location>
</feature>
<dbReference type="InterPro" id="IPR024478">
    <property type="entry name" value="HlyB_4HB_MCP"/>
</dbReference>
<comment type="similarity">
    <text evidence="2">Belongs to the methyl-accepting chemotaxis (MCP) protein family.</text>
</comment>
<organism evidence="6 7">
    <name type="scientific">Chromobacterium aquaticum</name>
    <dbReference type="NCBI Taxonomy" id="467180"/>
    <lineage>
        <taxon>Bacteria</taxon>
        <taxon>Pseudomonadati</taxon>
        <taxon>Pseudomonadota</taxon>
        <taxon>Betaproteobacteria</taxon>
        <taxon>Neisseriales</taxon>
        <taxon>Chromobacteriaceae</taxon>
        <taxon>Chromobacterium</taxon>
    </lineage>
</organism>
<dbReference type="Pfam" id="PF12729">
    <property type="entry name" value="4HB_MCP_1"/>
    <property type="match status" value="1"/>
</dbReference>
<dbReference type="PROSITE" id="PS50111">
    <property type="entry name" value="CHEMOTAXIS_TRANSDUC_2"/>
    <property type="match status" value="1"/>
</dbReference>
<evidence type="ECO:0000256" key="2">
    <source>
        <dbReference type="ARBA" id="ARBA00029447"/>
    </source>
</evidence>
<name>A0ABV8ZKK8_9NEIS</name>
<accession>A0ABV8ZKK8</accession>
<comment type="caution">
    <text evidence="6">The sequence shown here is derived from an EMBL/GenBank/DDBJ whole genome shotgun (WGS) entry which is preliminary data.</text>
</comment>
<dbReference type="RefSeq" id="WP_378123765.1">
    <property type="nucleotide sequence ID" value="NZ_JBHSEK010000001.1"/>
</dbReference>
<evidence type="ECO:0000256" key="3">
    <source>
        <dbReference type="PROSITE-ProRule" id="PRU00284"/>
    </source>
</evidence>
<keyword evidence="7" id="KW-1185">Reference proteome</keyword>
<keyword evidence="4" id="KW-0812">Transmembrane</keyword>